<evidence type="ECO:0000313" key="2">
    <source>
        <dbReference type="Proteomes" id="UP000886998"/>
    </source>
</evidence>
<comment type="caution">
    <text evidence="1">The sequence shown here is derived from an EMBL/GenBank/DDBJ whole genome shotgun (WGS) entry which is preliminary data.</text>
</comment>
<proteinExistence type="predicted"/>
<reference evidence="1" key="1">
    <citation type="submission" date="2020-08" db="EMBL/GenBank/DDBJ databases">
        <title>Multicomponent nature underlies the extraordinary mechanical properties of spider dragline silk.</title>
        <authorList>
            <person name="Kono N."/>
            <person name="Nakamura H."/>
            <person name="Mori M."/>
            <person name="Yoshida Y."/>
            <person name="Ohtoshi R."/>
            <person name="Malay A.D."/>
            <person name="Moran D.A.P."/>
            <person name="Tomita M."/>
            <person name="Numata K."/>
            <person name="Arakawa K."/>
        </authorList>
    </citation>
    <scope>NUCLEOTIDE SEQUENCE</scope>
</reference>
<dbReference type="Proteomes" id="UP000886998">
    <property type="component" value="Unassembled WGS sequence"/>
</dbReference>
<dbReference type="AlphaFoldDB" id="A0A8X6XI07"/>
<sequence length="93" mass="10922">MYYAPGSEKAFLIPWWAGALGGCHLPEAGWNLDNCRIPKVTNKKKKISAIEKFQEIQDFIHLQNSRIKPTQERKSEAEENFKMCLWRKRRLTT</sequence>
<accession>A0A8X6XI07</accession>
<name>A0A8X6XI07_9ARAC</name>
<gene>
    <name evidence="1" type="ORF">TNIN_206341</name>
</gene>
<organism evidence="1 2">
    <name type="scientific">Trichonephila inaurata madagascariensis</name>
    <dbReference type="NCBI Taxonomy" id="2747483"/>
    <lineage>
        <taxon>Eukaryota</taxon>
        <taxon>Metazoa</taxon>
        <taxon>Ecdysozoa</taxon>
        <taxon>Arthropoda</taxon>
        <taxon>Chelicerata</taxon>
        <taxon>Arachnida</taxon>
        <taxon>Araneae</taxon>
        <taxon>Araneomorphae</taxon>
        <taxon>Entelegynae</taxon>
        <taxon>Araneoidea</taxon>
        <taxon>Nephilidae</taxon>
        <taxon>Trichonephila</taxon>
        <taxon>Trichonephila inaurata</taxon>
    </lineage>
</organism>
<dbReference type="EMBL" id="BMAV01009344">
    <property type="protein sequence ID" value="GFY53529.1"/>
    <property type="molecule type" value="Genomic_DNA"/>
</dbReference>
<keyword evidence="2" id="KW-1185">Reference proteome</keyword>
<protein>
    <submittedName>
        <fullName evidence="1">Uncharacterized protein</fullName>
    </submittedName>
</protein>
<evidence type="ECO:0000313" key="1">
    <source>
        <dbReference type="EMBL" id="GFY53529.1"/>
    </source>
</evidence>